<dbReference type="EMBL" id="KI297118">
    <property type="protein sequence ID" value="ESA00563.1"/>
    <property type="molecule type" value="Genomic_DNA"/>
</dbReference>
<accession>U9T2M2</accession>
<protein>
    <submittedName>
        <fullName evidence="1">Uncharacterized protein</fullName>
    </submittedName>
</protein>
<gene>
    <name evidence="1" type="ORF">GLOINDRAFT_87365</name>
</gene>
<dbReference type="AlphaFoldDB" id="U9T2M2"/>
<evidence type="ECO:0000313" key="1">
    <source>
        <dbReference type="EMBL" id="ESA00563.1"/>
    </source>
</evidence>
<sequence length="120" mass="13892">MIISILQMRQLMQYLNKPITVSYAFKRRRKSKSLFADVRPPTVPPPMIVASGVFLFDMLFIKKTEYSKITIRLGGLLKNEKELRFKSTVSHFPDRIGRFSFLKLSGSRMIGSISYLDKLD</sequence>
<reference evidence="1" key="1">
    <citation type="submission" date="2013-07" db="EMBL/GenBank/DDBJ databases">
        <title>The genome of an arbuscular mycorrhizal fungus provides insights into the evolution of the oldest plant symbiosis.</title>
        <authorList>
            <consortium name="DOE Joint Genome Institute"/>
            <person name="Tisserant E."/>
            <person name="Malbreil M."/>
            <person name="Kuo A."/>
            <person name="Kohler A."/>
            <person name="Symeonidi A."/>
            <person name="Balestrini R."/>
            <person name="Charron P."/>
            <person name="Duensing N."/>
            <person name="Frei-dit-Frey N."/>
            <person name="Gianinazzi-Pearson V."/>
            <person name="Gilbert B."/>
            <person name="Handa Y."/>
            <person name="Hijri M."/>
            <person name="Kaul R."/>
            <person name="Kawaguchi M."/>
            <person name="Krajinski F."/>
            <person name="Lammers P."/>
            <person name="Lapierre D."/>
            <person name="Masclaux F.G."/>
            <person name="Murat C."/>
            <person name="Morin E."/>
            <person name="Ndikumana S."/>
            <person name="Pagni M."/>
            <person name="Petitpierre D."/>
            <person name="Requena N."/>
            <person name="Rosikiewicz P."/>
            <person name="Riley R."/>
            <person name="Saito K."/>
            <person name="San Clemente H."/>
            <person name="Shapiro H."/>
            <person name="van Tuinen D."/>
            <person name="Becard G."/>
            <person name="Bonfante P."/>
            <person name="Paszkowski U."/>
            <person name="Shachar-Hill Y."/>
            <person name="Young J.P."/>
            <person name="Sanders I.R."/>
            <person name="Henrissat B."/>
            <person name="Rensing S.A."/>
            <person name="Grigoriev I.V."/>
            <person name="Corradi N."/>
            <person name="Roux C."/>
            <person name="Martin F."/>
        </authorList>
    </citation>
    <scope>NUCLEOTIDE SEQUENCE</scope>
    <source>
        <strain evidence="1">DAOM 197198</strain>
    </source>
</reference>
<organism evidence="1">
    <name type="scientific">Rhizophagus irregularis (strain DAOM 181602 / DAOM 197198 / MUCL 43194)</name>
    <name type="common">Arbuscular mycorrhizal fungus</name>
    <name type="synonym">Glomus intraradices</name>
    <dbReference type="NCBI Taxonomy" id="747089"/>
    <lineage>
        <taxon>Eukaryota</taxon>
        <taxon>Fungi</taxon>
        <taxon>Fungi incertae sedis</taxon>
        <taxon>Mucoromycota</taxon>
        <taxon>Glomeromycotina</taxon>
        <taxon>Glomeromycetes</taxon>
        <taxon>Glomerales</taxon>
        <taxon>Glomeraceae</taxon>
        <taxon>Rhizophagus</taxon>
    </lineage>
</organism>
<dbReference type="HOGENOM" id="CLU_2050903_0_0_1"/>
<proteinExistence type="predicted"/>
<name>U9T2M2_RHIID</name>